<reference evidence="3" key="1">
    <citation type="submission" date="2019-02" db="EMBL/GenBank/DDBJ databases">
        <authorList>
            <person name="Gruber-Vodicka R. H."/>
            <person name="Seah K. B. B."/>
        </authorList>
    </citation>
    <scope>NUCLEOTIDE SEQUENCE</scope>
    <source>
        <strain evidence="3">BECK_SA2B12</strain>
        <strain evidence="1">BECK_SA2B15</strain>
        <strain evidence="2">BECK_SA2B20</strain>
    </source>
</reference>
<evidence type="ECO:0000313" key="3">
    <source>
        <dbReference type="EMBL" id="VFK01529.1"/>
    </source>
</evidence>
<evidence type="ECO:0000313" key="1">
    <source>
        <dbReference type="EMBL" id="VFJ94115.1"/>
    </source>
</evidence>
<name>A0A450V9U5_9GAMM</name>
<dbReference type="EMBL" id="CAADFI010000076">
    <property type="protein sequence ID" value="VFJ95449.1"/>
    <property type="molecule type" value="Genomic_DNA"/>
</dbReference>
<dbReference type="EMBL" id="CAADFJ010000068">
    <property type="protein sequence ID" value="VFK01529.1"/>
    <property type="molecule type" value="Genomic_DNA"/>
</dbReference>
<evidence type="ECO:0008006" key="4">
    <source>
        <dbReference type="Google" id="ProtNLM"/>
    </source>
</evidence>
<dbReference type="AlphaFoldDB" id="A0A450V9U5"/>
<accession>A0A450V9U5</accession>
<sequence>MGQMITQIHVSNFGDRSKNIDTTALIDTGAAYLTLPAAWKSRLGNLEKMEDVEVRMADQSIRRPNCVGR</sequence>
<organism evidence="3">
    <name type="scientific">Candidatus Kentrum eta</name>
    <dbReference type="NCBI Taxonomy" id="2126337"/>
    <lineage>
        <taxon>Bacteria</taxon>
        <taxon>Pseudomonadati</taxon>
        <taxon>Pseudomonadota</taxon>
        <taxon>Gammaproteobacteria</taxon>
        <taxon>Candidatus Kentrum</taxon>
    </lineage>
</organism>
<dbReference type="EMBL" id="CAADFG010000066">
    <property type="protein sequence ID" value="VFJ94115.1"/>
    <property type="molecule type" value="Genomic_DNA"/>
</dbReference>
<evidence type="ECO:0000313" key="2">
    <source>
        <dbReference type="EMBL" id="VFJ95449.1"/>
    </source>
</evidence>
<gene>
    <name evidence="1" type="ORF">BECKH772A_GA0070896_1006610</name>
    <name evidence="2" type="ORF">BECKH772B_GA0070898_100769</name>
    <name evidence="3" type="ORF">BECKH772C_GA0070978_1006810</name>
</gene>
<protein>
    <recommendedName>
        <fullName evidence="4">Aspartyl protease</fullName>
    </recommendedName>
</protein>
<proteinExistence type="predicted"/>